<protein>
    <submittedName>
        <fullName evidence="4">Uncharacterized protein</fullName>
    </submittedName>
</protein>
<keyword evidence="3" id="KW-0732">Signal</keyword>
<evidence type="ECO:0000256" key="2">
    <source>
        <dbReference type="SAM" id="MobiDB-lite"/>
    </source>
</evidence>
<dbReference type="AlphaFoldDB" id="A0A9P7KJ91"/>
<sequence length="670" mass="72668">MFPFGRLLTLTLLAVSINAATTGIVPPSQRGQPDSFGPGIDLSTTITNTDHIESTVPLVDQKAGATDDTPPNSPVPVTVVTALDGQLVNSTIADVAVAQRPALAKRDIAYEQVFAGNGVNFADRDGSIQGTAYLTYTVVSNSTYNVQDCLDFCSRVNGCVFANLYYEYNNYLLDYVFSEKSNLKCALYGDVHGAVEKTNLGGQQSIPAPAGTTYIQNSSGWASRTLVDPDAPEGYDLTYGPTGGANNAPGYYIPADESTAVNYGQGDLKVTYARGYRRKSLIVDGGFEAYNCDDFCFAASSTNWIGTSPNGGSLDASIFHYAPYAHSGSSVALLGSATGADALPGTLTVAKPLATVPGKQYVIAFFHASVYSGQAAEKDAFFEVLWNDQVVKSYTPGYQPWTFYEITVTAQGNDKLAFRGGKAPAWSFIDDVDVWALGTFRRRGARELDVGYPRAQAMRRRVYEVIAAKNQEIADMRREINTRDLWIAAHDVEIVAFKATTTKRKEELRGILAAEVQSKERIREACEGVKQEIASKDDEIESLSSEIARRKGETKTLQAEDAETRKGISRVFDDLKEEKVSKDVISDLRPRLSACEDKTRHIHAAEAESKDFEIATLNSTLGAREEDIGGIYAGDANGQGASEHGEGHVTRKAPEAERGLWRAKTIVVED</sequence>
<reference evidence="4" key="1">
    <citation type="submission" date="2021-02" db="EMBL/GenBank/DDBJ databases">
        <authorList>
            <person name="Nieuwenhuis M."/>
            <person name="Van De Peppel L.J.J."/>
        </authorList>
    </citation>
    <scope>NUCLEOTIDE SEQUENCE</scope>
    <source>
        <strain evidence="4">D49</strain>
    </source>
</reference>
<gene>
    <name evidence="4" type="ORF">H0H81_005208</name>
</gene>
<feature type="compositionally biased region" description="Basic and acidic residues" evidence="2">
    <location>
        <begin position="643"/>
        <end position="656"/>
    </location>
</feature>
<feature type="coiled-coil region" evidence="1">
    <location>
        <begin position="519"/>
        <end position="546"/>
    </location>
</feature>
<reference evidence="4" key="2">
    <citation type="submission" date="2021-10" db="EMBL/GenBank/DDBJ databases">
        <title>Phylogenomics reveals ancestral predisposition of the termite-cultivated fungus Termitomyces towards a domesticated lifestyle.</title>
        <authorList>
            <person name="Auxier B."/>
            <person name="Grum-Grzhimaylo A."/>
            <person name="Cardenas M.E."/>
            <person name="Lodge J.D."/>
            <person name="Laessoe T."/>
            <person name="Pedersen O."/>
            <person name="Smith M.E."/>
            <person name="Kuyper T.W."/>
            <person name="Franco-Molano E.A."/>
            <person name="Baroni T.J."/>
            <person name="Aanen D.K."/>
        </authorList>
    </citation>
    <scope>NUCLEOTIDE SEQUENCE</scope>
    <source>
        <strain evidence="4">D49</strain>
    </source>
</reference>
<evidence type="ECO:0000313" key="4">
    <source>
        <dbReference type="EMBL" id="KAG5652378.1"/>
    </source>
</evidence>
<feature type="chain" id="PRO_5040241180" evidence="3">
    <location>
        <begin position="20"/>
        <end position="670"/>
    </location>
</feature>
<keyword evidence="1" id="KW-0175">Coiled coil</keyword>
<evidence type="ECO:0000313" key="5">
    <source>
        <dbReference type="Proteomes" id="UP000717328"/>
    </source>
</evidence>
<dbReference type="Proteomes" id="UP000717328">
    <property type="component" value="Unassembled WGS sequence"/>
</dbReference>
<keyword evidence="5" id="KW-1185">Reference proteome</keyword>
<dbReference type="EMBL" id="JABCKI010000132">
    <property type="protein sequence ID" value="KAG5652378.1"/>
    <property type="molecule type" value="Genomic_DNA"/>
</dbReference>
<comment type="caution">
    <text evidence="4">The sequence shown here is derived from an EMBL/GenBank/DDBJ whole genome shotgun (WGS) entry which is preliminary data.</text>
</comment>
<name>A0A9P7KJ91_9AGAR</name>
<feature type="signal peptide" evidence="3">
    <location>
        <begin position="1"/>
        <end position="19"/>
    </location>
</feature>
<dbReference type="OrthoDB" id="271448at2759"/>
<dbReference type="Gene3D" id="2.60.120.260">
    <property type="entry name" value="Galactose-binding domain-like"/>
    <property type="match status" value="1"/>
</dbReference>
<evidence type="ECO:0000256" key="3">
    <source>
        <dbReference type="SAM" id="SignalP"/>
    </source>
</evidence>
<proteinExistence type="predicted"/>
<feature type="region of interest" description="Disordered" evidence="2">
    <location>
        <begin position="630"/>
        <end position="656"/>
    </location>
</feature>
<organism evidence="4 5">
    <name type="scientific">Sphagnurus paluster</name>
    <dbReference type="NCBI Taxonomy" id="117069"/>
    <lineage>
        <taxon>Eukaryota</taxon>
        <taxon>Fungi</taxon>
        <taxon>Dikarya</taxon>
        <taxon>Basidiomycota</taxon>
        <taxon>Agaricomycotina</taxon>
        <taxon>Agaricomycetes</taxon>
        <taxon>Agaricomycetidae</taxon>
        <taxon>Agaricales</taxon>
        <taxon>Tricholomatineae</taxon>
        <taxon>Lyophyllaceae</taxon>
        <taxon>Sphagnurus</taxon>
    </lineage>
</organism>
<evidence type="ECO:0000256" key="1">
    <source>
        <dbReference type="SAM" id="Coils"/>
    </source>
</evidence>
<accession>A0A9P7KJ91</accession>